<evidence type="ECO:0000256" key="25">
    <source>
        <dbReference type="ARBA" id="ARBA00047977"/>
    </source>
</evidence>
<evidence type="ECO:0000256" key="5">
    <source>
        <dbReference type="ARBA" id="ARBA00022481"/>
    </source>
</evidence>
<dbReference type="SUPFAM" id="SSF51905">
    <property type="entry name" value="FAD/NAD(P)-binding domain"/>
    <property type="match status" value="2"/>
</dbReference>
<evidence type="ECO:0000256" key="10">
    <source>
        <dbReference type="ARBA" id="ARBA00022827"/>
    </source>
</evidence>
<evidence type="ECO:0000256" key="20">
    <source>
        <dbReference type="ARBA" id="ARBA00047338"/>
    </source>
</evidence>
<evidence type="ECO:0000256" key="33">
    <source>
        <dbReference type="PIRNR" id="PIRNR000332"/>
    </source>
</evidence>
<keyword evidence="6" id="KW-0597">Phosphoprotein</keyword>
<evidence type="ECO:0000256" key="19">
    <source>
        <dbReference type="ARBA" id="ARBA00045957"/>
    </source>
</evidence>
<evidence type="ECO:0000256" key="18">
    <source>
        <dbReference type="ARBA" id="ARBA00045722"/>
    </source>
</evidence>
<dbReference type="Pfam" id="PF00743">
    <property type="entry name" value="FMO-like"/>
    <property type="match status" value="1"/>
</dbReference>
<evidence type="ECO:0000256" key="13">
    <source>
        <dbReference type="ARBA" id="ARBA00022989"/>
    </source>
</evidence>
<dbReference type="PRINTS" id="PR01125">
    <property type="entry name" value="FMOXYGENASE5"/>
</dbReference>
<gene>
    <name evidence="36" type="primary">FMO5</name>
    <name evidence="36" type="ORF">BLAG_LOCUS7886</name>
</gene>
<reference evidence="36" key="1">
    <citation type="submission" date="2022-01" db="EMBL/GenBank/DDBJ databases">
        <authorList>
            <person name="Braso-Vives M."/>
        </authorList>
    </citation>
    <scope>NUCLEOTIDE SEQUENCE</scope>
</reference>
<evidence type="ECO:0000256" key="29">
    <source>
        <dbReference type="ARBA" id="ARBA00048989"/>
    </source>
</evidence>
<comment type="catalytic activity">
    <reaction evidence="27">
        <text>trimethylamine + NADPH + O2 = trimethylamine N-oxide + NADP(+) + H2O</text>
        <dbReference type="Rhea" id="RHEA:31979"/>
        <dbReference type="ChEBI" id="CHEBI:15377"/>
        <dbReference type="ChEBI" id="CHEBI:15379"/>
        <dbReference type="ChEBI" id="CHEBI:15724"/>
        <dbReference type="ChEBI" id="CHEBI:57783"/>
        <dbReference type="ChEBI" id="CHEBI:58349"/>
        <dbReference type="ChEBI" id="CHEBI:58389"/>
        <dbReference type="EC" id="1.14.13.148"/>
    </reaction>
    <physiologicalReaction direction="left-to-right" evidence="27">
        <dbReference type="Rhea" id="RHEA:31980"/>
    </physiologicalReaction>
</comment>
<name>A0A8J9Z1H3_BRALA</name>
<evidence type="ECO:0000256" key="31">
    <source>
        <dbReference type="ARBA" id="ARBA00049443"/>
    </source>
</evidence>
<keyword evidence="5" id="KW-0488">Methylation</keyword>
<dbReference type="FunFam" id="3.50.50.60:FF:000159">
    <property type="entry name" value="Dimethylaniline monooxygenase [N-oxide-forming]"/>
    <property type="match status" value="1"/>
</dbReference>
<keyword evidence="14 33" id="KW-0560">Oxidoreductase</keyword>
<dbReference type="InterPro" id="IPR036188">
    <property type="entry name" value="FAD/NAD-bd_sf"/>
</dbReference>
<evidence type="ECO:0000256" key="30">
    <source>
        <dbReference type="ARBA" id="ARBA00048990"/>
    </source>
</evidence>
<dbReference type="Gene3D" id="3.50.50.60">
    <property type="entry name" value="FAD/NAD(P)-binding domain"/>
    <property type="match status" value="1"/>
</dbReference>
<keyword evidence="12 33" id="KW-0521">NADP</keyword>
<dbReference type="GO" id="GO:0034899">
    <property type="term" value="F:trimethylamine monooxygenase activity"/>
    <property type="evidence" value="ECO:0007669"/>
    <property type="project" value="UniProtKB-EC"/>
</dbReference>
<accession>A0A8J9Z1H3</accession>
<dbReference type="PANTHER" id="PTHR23023">
    <property type="entry name" value="DIMETHYLANILINE MONOOXYGENASE"/>
    <property type="match status" value="1"/>
</dbReference>
<evidence type="ECO:0000256" key="17">
    <source>
        <dbReference type="ARBA" id="ARBA00023136"/>
    </source>
</evidence>
<comment type="catalytic activity">
    <reaction evidence="24">
        <text>NADPH + O2 + H(+) = H2O2 + NADP(+)</text>
        <dbReference type="Rhea" id="RHEA:11260"/>
        <dbReference type="ChEBI" id="CHEBI:15378"/>
        <dbReference type="ChEBI" id="CHEBI:15379"/>
        <dbReference type="ChEBI" id="CHEBI:16240"/>
        <dbReference type="ChEBI" id="CHEBI:57783"/>
        <dbReference type="ChEBI" id="CHEBI:58349"/>
        <dbReference type="EC" id="1.6.3.1"/>
    </reaction>
    <physiologicalReaction direction="left-to-right" evidence="24">
        <dbReference type="Rhea" id="RHEA:11261"/>
    </physiologicalReaction>
</comment>
<evidence type="ECO:0000256" key="26">
    <source>
        <dbReference type="ARBA" id="ARBA00048041"/>
    </source>
</evidence>
<keyword evidence="37" id="KW-1185">Reference proteome</keyword>
<evidence type="ECO:0000256" key="24">
    <source>
        <dbReference type="ARBA" id="ARBA00047864"/>
    </source>
</evidence>
<evidence type="ECO:0000313" key="36">
    <source>
        <dbReference type="EMBL" id="CAH1245623.1"/>
    </source>
</evidence>
<dbReference type="InterPro" id="IPR000960">
    <property type="entry name" value="Flavin_mOase"/>
</dbReference>
<keyword evidence="15 33" id="KW-0503">Monooxygenase</keyword>
<protein>
    <recommendedName>
        <fullName evidence="34">Flavin-containing monooxygenase</fullName>
        <ecNumber evidence="34">1.-.-.-</ecNumber>
    </recommendedName>
</protein>
<dbReference type="OrthoDB" id="7777654at2759"/>
<evidence type="ECO:0000256" key="4">
    <source>
        <dbReference type="ARBA" id="ARBA00009183"/>
    </source>
</evidence>
<comment type="function">
    <text evidence="18">Acts as a Baeyer-Villiger monooxygenase on a broad range of substrates. Catalyzes the insertion of an oxygen atom into a carbon-carbon bond adjacent to a carbonyl, which converts ketones to esters. Active on diverse carbonyl compounds, whereas soft nucleophiles are mostly non- or poorly reactive. In contrast with other forms of FMO it is non- or poorly active on 'classical' substrates such as drugs, pesticides, and dietary components containing soft nucleophilic heteroatoms. Able to oxidize drug molecules bearing a carbonyl group on an aliphatic chain, such as nabumetone and pentoxifylline. Also, in the absence of substrates, shows slow but yet significant NADPH oxidase activity. Acts as a positive modulator of cholesterol biosynthesis as well as glucose homeostasis, promoting metabolic aging via pleiotropic effects.</text>
</comment>
<keyword evidence="17 33" id="KW-0472">Membrane</keyword>
<evidence type="ECO:0000256" key="22">
    <source>
        <dbReference type="ARBA" id="ARBA00047574"/>
    </source>
</evidence>
<keyword evidence="7 33" id="KW-0285">Flavoprotein</keyword>
<keyword evidence="10 33" id="KW-0274">FAD</keyword>
<evidence type="ECO:0000256" key="8">
    <source>
        <dbReference type="ARBA" id="ARBA00022692"/>
    </source>
</evidence>
<dbReference type="InterPro" id="IPR050346">
    <property type="entry name" value="FMO-like"/>
</dbReference>
<comment type="catalytic activity">
    <reaction evidence="31">
        <text>N,N-dimethylaniline + NADPH + O2 + H(+) = N,N-dimethylaniline N-oxide + NADP(+) + H2O</text>
        <dbReference type="Rhea" id="RHEA:24468"/>
        <dbReference type="ChEBI" id="CHEBI:15377"/>
        <dbReference type="ChEBI" id="CHEBI:15378"/>
        <dbReference type="ChEBI" id="CHEBI:15379"/>
        <dbReference type="ChEBI" id="CHEBI:16269"/>
        <dbReference type="ChEBI" id="CHEBI:17735"/>
        <dbReference type="ChEBI" id="CHEBI:57783"/>
        <dbReference type="ChEBI" id="CHEBI:58349"/>
        <dbReference type="EC" id="1.14.13.8"/>
    </reaction>
    <physiologicalReaction direction="left-to-right" evidence="31">
        <dbReference type="Rhea" id="RHEA:24469"/>
    </physiologicalReaction>
</comment>
<dbReference type="GO" id="GO:0050661">
    <property type="term" value="F:NADP binding"/>
    <property type="evidence" value="ECO:0007669"/>
    <property type="project" value="InterPro"/>
</dbReference>
<comment type="catalytic activity">
    <reaction evidence="21">
        <text>hexan-3-one + NADPH + O2 + H(+) = propyl propanoate + NADP(+) + H2O</text>
        <dbReference type="Rhea" id="RHEA:54848"/>
        <dbReference type="ChEBI" id="CHEBI:15377"/>
        <dbReference type="ChEBI" id="CHEBI:15378"/>
        <dbReference type="ChEBI" id="CHEBI:15379"/>
        <dbReference type="ChEBI" id="CHEBI:57783"/>
        <dbReference type="ChEBI" id="CHEBI:58349"/>
        <dbReference type="ChEBI" id="CHEBI:89828"/>
        <dbReference type="ChEBI" id="CHEBI:89891"/>
    </reaction>
    <physiologicalReaction direction="left-to-right" evidence="21">
        <dbReference type="Rhea" id="RHEA:54849"/>
    </physiologicalReaction>
</comment>
<keyword evidence="13 35" id="KW-1133">Transmembrane helix</keyword>
<comment type="catalytic activity">
    <reaction evidence="30">
        <text>heptan-4-one + NADPH + O2 + H(+) = propyl butanoate + NADP(+) + H2O</text>
        <dbReference type="Rhea" id="RHEA:54852"/>
        <dbReference type="ChEBI" id="CHEBI:15377"/>
        <dbReference type="ChEBI" id="CHEBI:15378"/>
        <dbReference type="ChEBI" id="CHEBI:15379"/>
        <dbReference type="ChEBI" id="CHEBI:57783"/>
        <dbReference type="ChEBI" id="CHEBI:58349"/>
        <dbReference type="ChEBI" id="CHEBI:89484"/>
        <dbReference type="ChEBI" id="CHEBI:89719"/>
    </reaction>
    <physiologicalReaction direction="left-to-right" evidence="30">
        <dbReference type="Rhea" id="RHEA:54853"/>
    </physiologicalReaction>
</comment>
<dbReference type="EC" id="1.-.-.-" evidence="34"/>
<evidence type="ECO:0000256" key="15">
    <source>
        <dbReference type="ARBA" id="ARBA00023033"/>
    </source>
</evidence>
<dbReference type="InterPro" id="IPR020946">
    <property type="entry name" value="Flavin_mOase-like"/>
</dbReference>
<dbReference type="PRINTS" id="PR00370">
    <property type="entry name" value="FMOXYGENASE"/>
</dbReference>
<keyword evidence="16" id="KW-0443">Lipid metabolism</keyword>
<comment type="catalytic activity">
    <reaction evidence="32">
        <text>octan-3-one + NADPH + O2 + H(+) = pentyl propanoate + NADP(+) + H2O</text>
        <dbReference type="Rhea" id="RHEA:54840"/>
        <dbReference type="ChEBI" id="CHEBI:15377"/>
        <dbReference type="ChEBI" id="CHEBI:15378"/>
        <dbReference type="ChEBI" id="CHEBI:15379"/>
        <dbReference type="ChEBI" id="CHEBI:57783"/>
        <dbReference type="ChEBI" id="CHEBI:58349"/>
        <dbReference type="ChEBI" id="CHEBI:80946"/>
        <dbReference type="ChEBI" id="CHEBI:87373"/>
    </reaction>
    <physiologicalReaction direction="left-to-right" evidence="32">
        <dbReference type="Rhea" id="RHEA:54841"/>
    </physiologicalReaction>
</comment>
<comment type="catalytic activity">
    <reaction evidence="26">
        <text>hypotaurine + NADPH + O2 + H(+) = taurine + NADP(+) + H2O</text>
        <dbReference type="Rhea" id="RHEA:69819"/>
        <dbReference type="ChEBI" id="CHEBI:15377"/>
        <dbReference type="ChEBI" id="CHEBI:15378"/>
        <dbReference type="ChEBI" id="CHEBI:15379"/>
        <dbReference type="ChEBI" id="CHEBI:57783"/>
        <dbReference type="ChEBI" id="CHEBI:57853"/>
        <dbReference type="ChEBI" id="CHEBI:58349"/>
        <dbReference type="ChEBI" id="CHEBI:507393"/>
        <dbReference type="EC" id="1.14.13.8"/>
    </reaction>
    <physiologicalReaction direction="left-to-right" evidence="26">
        <dbReference type="Rhea" id="RHEA:69820"/>
    </physiologicalReaction>
</comment>
<evidence type="ECO:0000256" key="21">
    <source>
        <dbReference type="ARBA" id="ARBA00047426"/>
    </source>
</evidence>
<keyword evidence="11" id="KW-0492">Microsome</keyword>
<evidence type="ECO:0000256" key="11">
    <source>
        <dbReference type="ARBA" id="ARBA00022848"/>
    </source>
</evidence>
<evidence type="ECO:0000256" key="1">
    <source>
        <dbReference type="ARBA" id="ARBA00001974"/>
    </source>
</evidence>
<sequence length="525" mass="58299">MEMAVPLETDVVVIGAGISGVVTAKCLLDVGLKVKVLERTGEVGGLWTFRDKVGYGVMRCTHINVSKHNYCFSDFPFPDDVPDYPHHSHMARYIADYVMHFGINDVISFQTQVNRIEKKDDKWVVMATRVEDDGKGGWTTGEEEVYVARFVAIATGHHVTPSLAKFPGQDTFKGEIIHSADYKDPITNRLVGGQLLVVGIGNSAVDVAVDAATVGKHVYLSTRSGAWVLPNYVFGRPTDHYACRIFLWLPWKLATNVLEAVVSLIHGNPYRWGLNPKMRALQTQPTVSPTLIHNIQRNNVTIKPNIARFEGNTVHFANGSSEVVDHVVMCTGFRVSLPFLPDNVRENVMEEGSNSIKLYKNVFSPAVGQTLAFIGFVQPASGGVLTMSETQARWFAELCLNHVKLPNKAAMEADIKADQEETAKRYFTSARHTIQKDPLLYNDSVAAQFGAKPQLWRHPRLAWRLLLGSCGAAQWRLQGPGKWDRAAEAVRSVPVTEFILYSAILVVVLLILLLTYLGYLVSRLV</sequence>
<dbReference type="GO" id="GO:0006629">
    <property type="term" value="P:lipid metabolic process"/>
    <property type="evidence" value="ECO:0007669"/>
    <property type="project" value="UniProtKB-KW"/>
</dbReference>
<evidence type="ECO:0000256" key="35">
    <source>
        <dbReference type="SAM" id="Phobius"/>
    </source>
</evidence>
<comment type="similarity">
    <text evidence="4 33 34">Belongs to the FMO family.</text>
</comment>
<evidence type="ECO:0000256" key="9">
    <source>
        <dbReference type="ARBA" id="ARBA00022824"/>
    </source>
</evidence>
<comment type="catalytic activity">
    <reaction evidence="29">
        <text>(2E)-geranial + NADPH + O2 + H(+) = (1E)-2,6-dimethylhepta-1,5-dien-1-yl formate + NADP(+) + H2O</text>
        <dbReference type="Rhea" id="RHEA:54860"/>
        <dbReference type="ChEBI" id="CHEBI:15377"/>
        <dbReference type="ChEBI" id="CHEBI:15378"/>
        <dbReference type="ChEBI" id="CHEBI:15379"/>
        <dbReference type="ChEBI" id="CHEBI:16980"/>
        <dbReference type="ChEBI" id="CHEBI:57783"/>
        <dbReference type="ChEBI" id="CHEBI:58349"/>
        <dbReference type="ChEBI" id="CHEBI:138375"/>
    </reaction>
    <physiologicalReaction direction="left-to-right" evidence="29">
        <dbReference type="Rhea" id="RHEA:54861"/>
    </physiologicalReaction>
</comment>
<keyword evidence="9 33" id="KW-0256">Endoplasmic reticulum</keyword>
<evidence type="ECO:0000256" key="3">
    <source>
        <dbReference type="ARBA" id="ARBA00004524"/>
    </source>
</evidence>
<evidence type="ECO:0000256" key="6">
    <source>
        <dbReference type="ARBA" id="ARBA00022553"/>
    </source>
</evidence>
<comment type="catalytic activity">
    <reaction evidence="28">
        <text>octan-3-one + NADPH + O2 + H(+) = ethyl hexanoate + NADP(+) + H2O</text>
        <dbReference type="Rhea" id="RHEA:54856"/>
        <dbReference type="ChEBI" id="CHEBI:15377"/>
        <dbReference type="ChEBI" id="CHEBI:15378"/>
        <dbReference type="ChEBI" id="CHEBI:15379"/>
        <dbReference type="ChEBI" id="CHEBI:57783"/>
        <dbReference type="ChEBI" id="CHEBI:58349"/>
        <dbReference type="ChEBI" id="CHEBI:80946"/>
        <dbReference type="ChEBI" id="CHEBI:86055"/>
    </reaction>
    <physiologicalReaction direction="left-to-right" evidence="28">
        <dbReference type="Rhea" id="RHEA:54857"/>
    </physiologicalReaction>
</comment>
<evidence type="ECO:0000256" key="28">
    <source>
        <dbReference type="ARBA" id="ARBA00048459"/>
    </source>
</evidence>
<dbReference type="GO" id="GO:0005789">
    <property type="term" value="C:endoplasmic reticulum membrane"/>
    <property type="evidence" value="ECO:0007669"/>
    <property type="project" value="UniProtKB-SubCell"/>
</dbReference>
<dbReference type="GO" id="GO:0016174">
    <property type="term" value="F:NAD(P)H oxidase H2O2-forming activity"/>
    <property type="evidence" value="ECO:0007669"/>
    <property type="project" value="UniProtKB-EC"/>
</dbReference>
<evidence type="ECO:0000256" key="27">
    <source>
        <dbReference type="ARBA" id="ARBA00048088"/>
    </source>
</evidence>
<dbReference type="EMBL" id="OV696699">
    <property type="protein sequence ID" value="CAH1245623.1"/>
    <property type="molecule type" value="Genomic_DNA"/>
</dbReference>
<evidence type="ECO:0000256" key="14">
    <source>
        <dbReference type="ARBA" id="ARBA00023002"/>
    </source>
</evidence>
<dbReference type="PIRSF" id="PIRSF000332">
    <property type="entry name" value="FMO"/>
    <property type="match status" value="1"/>
</dbReference>
<dbReference type="AlphaFoldDB" id="A0A8J9Z1H3"/>
<evidence type="ECO:0000313" key="37">
    <source>
        <dbReference type="Proteomes" id="UP000838412"/>
    </source>
</evidence>
<comment type="subcellular location">
    <subcellularLocation>
        <location evidence="2">Endoplasmic reticulum membrane</location>
        <topology evidence="2">Single-pass membrane protein</topology>
    </subcellularLocation>
    <subcellularLocation>
        <location evidence="3">Microsome membrane</location>
    </subcellularLocation>
</comment>
<evidence type="ECO:0000256" key="12">
    <source>
        <dbReference type="ARBA" id="ARBA00022857"/>
    </source>
</evidence>
<comment type="catalytic activity">
    <reaction evidence="20">
        <text>hypotaurine + NADH + O2 + H(+) = taurine + NAD(+) + H2O</text>
        <dbReference type="Rhea" id="RHEA:74111"/>
        <dbReference type="ChEBI" id="CHEBI:15377"/>
        <dbReference type="ChEBI" id="CHEBI:15378"/>
        <dbReference type="ChEBI" id="CHEBI:15379"/>
        <dbReference type="ChEBI" id="CHEBI:57540"/>
        <dbReference type="ChEBI" id="CHEBI:57853"/>
        <dbReference type="ChEBI" id="CHEBI:57945"/>
        <dbReference type="ChEBI" id="CHEBI:507393"/>
        <dbReference type="EC" id="1.14.13.8"/>
    </reaction>
    <physiologicalReaction direction="left-to-right" evidence="20">
        <dbReference type="Rhea" id="RHEA:74112"/>
    </physiologicalReaction>
</comment>
<dbReference type="Proteomes" id="UP000838412">
    <property type="component" value="Chromosome 14"/>
</dbReference>
<evidence type="ECO:0000256" key="34">
    <source>
        <dbReference type="RuleBase" id="RU361177"/>
    </source>
</evidence>
<comment type="catalytic activity">
    <reaction evidence="22">
        <text>heptan-2-one + NADPH + O2 + H(+) = pentyl acetate + NADP(+) + H2O</text>
        <dbReference type="Rhea" id="RHEA:54836"/>
        <dbReference type="ChEBI" id="CHEBI:5672"/>
        <dbReference type="ChEBI" id="CHEBI:15377"/>
        <dbReference type="ChEBI" id="CHEBI:15378"/>
        <dbReference type="ChEBI" id="CHEBI:15379"/>
        <dbReference type="ChEBI" id="CHEBI:57783"/>
        <dbReference type="ChEBI" id="CHEBI:58349"/>
        <dbReference type="ChEBI" id="CHEBI:87362"/>
    </reaction>
    <physiologicalReaction direction="left-to-right" evidence="22">
        <dbReference type="Rhea" id="RHEA:54837"/>
    </physiologicalReaction>
</comment>
<keyword evidence="8 35" id="KW-0812">Transmembrane</keyword>
<evidence type="ECO:0000256" key="32">
    <source>
        <dbReference type="ARBA" id="ARBA00049475"/>
    </source>
</evidence>
<evidence type="ECO:0000256" key="2">
    <source>
        <dbReference type="ARBA" id="ARBA00004389"/>
    </source>
</evidence>
<evidence type="ECO:0000256" key="16">
    <source>
        <dbReference type="ARBA" id="ARBA00023098"/>
    </source>
</evidence>
<feature type="transmembrane region" description="Helical" evidence="35">
    <location>
        <begin position="498"/>
        <end position="521"/>
    </location>
</feature>
<comment type="catalytic activity">
    <reaction evidence="25">
        <text>hexan-3-one + NADPH + O2 + H(+) = ethyl butanoate + NADP(+) + H2O</text>
        <dbReference type="Rhea" id="RHEA:54844"/>
        <dbReference type="ChEBI" id="CHEBI:15377"/>
        <dbReference type="ChEBI" id="CHEBI:15378"/>
        <dbReference type="ChEBI" id="CHEBI:15379"/>
        <dbReference type="ChEBI" id="CHEBI:57783"/>
        <dbReference type="ChEBI" id="CHEBI:58349"/>
        <dbReference type="ChEBI" id="CHEBI:88764"/>
        <dbReference type="ChEBI" id="CHEBI:89891"/>
    </reaction>
    <physiologicalReaction direction="left-to-right" evidence="25">
        <dbReference type="Rhea" id="RHEA:54845"/>
    </physiologicalReaction>
</comment>
<dbReference type="InterPro" id="IPR002257">
    <property type="entry name" value="Flavin_mOase_5"/>
</dbReference>
<dbReference type="GO" id="GO:0050660">
    <property type="term" value="F:flavin adenine dinucleotide binding"/>
    <property type="evidence" value="ECO:0007669"/>
    <property type="project" value="InterPro"/>
</dbReference>
<evidence type="ECO:0000256" key="23">
    <source>
        <dbReference type="ARBA" id="ARBA00047855"/>
    </source>
</evidence>
<comment type="function">
    <text evidence="19">Broad spectrum monooxygenase that catalyzes the oxygenation of a wide variety of nitrogen- and sulfur-containing compounds including xenobiotics. Catalyzes the S-oxygenation of hypotaurine to produce taurine, an organic osmolyte involved in cell volume regulation as well as a variety of cytoprotective and developmental processes. In vitro, catalyzes the N-oxygenation of trimethylamine (TMA) to produce trimethylamine N-oxide (TMAO) and could therefore participate to the detoxification of this compound that is generated by the action of gut microbiota from dietary precursors such as choline, choline containing compounds, betaine or L-carnitine.</text>
</comment>
<comment type="cofactor">
    <cofactor evidence="1 33 34">
        <name>FAD</name>
        <dbReference type="ChEBI" id="CHEBI:57692"/>
    </cofactor>
</comment>
<dbReference type="GO" id="GO:0004499">
    <property type="term" value="F:N,N-dimethylaniline monooxygenase activity"/>
    <property type="evidence" value="ECO:0007669"/>
    <property type="project" value="UniProtKB-UniRule"/>
</dbReference>
<evidence type="ECO:0000256" key="7">
    <source>
        <dbReference type="ARBA" id="ARBA00022630"/>
    </source>
</evidence>
<organism evidence="36 37">
    <name type="scientific">Branchiostoma lanceolatum</name>
    <name type="common">Common lancelet</name>
    <name type="synonym">Amphioxus lanceolatum</name>
    <dbReference type="NCBI Taxonomy" id="7740"/>
    <lineage>
        <taxon>Eukaryota</taxon>
        <taxon>Metazoa</taxon>
        <taxon>Chordata</taxon>
        <taxon>Cephalochordata</taxon>
        <taxon>Leptocardii</taxon>
        <taxon>Amphioxiformes</taxon>
        <taxon>Branchiostomatidae</taxon>
        <taxon>Branchiostoma</taxon>
    </lineage>
</organism>
<comment type="catalytic activity">
    <reaction evidence="23">
        <text>sulcatone + NADPH + O2 + H(+) = 4-methylpent-3-en-1-yl acetate + NADP(+) + H2O</text>
        <dbReference type="Rhea" id="RHEA:54864"/>
        <dbReference type="ChEBI" id="CHEBI:15377"/>
        <dbReference type="ChEBI" id="CHEBI:15378"/>
        <dbReference type="ChEBI" id="CHEBI:15379"/>
        <dbReference type="ChEBI" id="CHEBI:16310"/>
        <dbReference type="ChEBI" id="CHEBI:57783"/>
        <dbReference type="ChEBI" id="CHEBI:58349"/>
        <dbReference type="ChEBI" id="CHEBI:138373"/>
    </reaction>
    <physiologicalReaction direction="left-to-right" evidence="23">
        <dbReference type="Rhea" id="RHEA:54865"/>
    </physiologicalReaction>
</comment>
<proteinExistence type="inferred from homology"/>